<dbReference type="Proteomes" id="UP000000845">
    <property type="component" value="Chromosome"/>
</dbReference>
<evidence type="ECO:0000313" key="2">
    <source>
        <dbReference type="Proteomes" id="UP000000845"/>
    </source>
</evidence>
<gene>
    <name evidence="1" type="ordered locus">Sterm_3865</name>
</gene>
<dbReference type="EMBL" id="CP001739">
    <property type="protein sequence ID" value="ACZ10699.1"/>
    <property type="molecule type" value="Genomic_DNA"/>
</dbReference>
<dbReference type="HOGENOM" id="CLU_098610_0_0_0"/>
<dbReference type="Gene3D" id="3.20.20.70">
    <property type="entry name" value="Aldolase class I"/>
    <property type="match status" value="1"/>
</dbReference>
<keyword evidence="2" id="KW-1185">Reference proteome</keyword>
<dbReference type="eggNOG" id="ENOG502Z844">
    <property type="taxonomic scope" value="Bacteria"/>
</dbReference>
<dbReference type="STRING" id="526218.Sterm_3865"/>
<reference evidence="1 2" key="2">
    <citation type="journal article" date="2010" name="Stand. Genomic Sci.">
        <title>Complete genome sequence of Sebaldella termitidis type strain (NCTC 11300).</title>
        <authorList>
            <person name="Harmon-Smith M."/>
            <person name="Celia L."/>
            <person name="Chertkov O."/>
            <person name="Lapidus A."/>
            <person name="Copeland A."/>
            <person name="Glavina Del Rio T."/>
            <person name="Nolan M."/>
            <person name="Lucas S."/>
            <person name="Tice H."/>
            <person name="Cheng J.F."/>
            <person name="Han C."/>
            <person name="Detter J.C."/>
            <person name="Bruce D."/>
            <person name="Goodwin L."/>
            <person name="Pitluck S."/>
            <person name="Pati A."/>
            <person name="Liolios K."/>
            <person name="Ivanova N."/>
            <person name="Mavromatis K."/>
            <person name="Mikhailova N."/>
            <person name="Chen A."/>
            <person name="Palaniappan K."/>
            <person name="Land M."/>
            <person name="Hauser L."/>
            <person name="Chang Y.J."/>
            <person name="Jeffries C.D."/>
            <person name="Brettin T."/>
            <person name="Goker M."/>
            <person name="Beck B."/>
            <person name="Bristow J."/>
            <person name="Eisen J.A."/>
            <person name="Markowitz V."/>
            <person name="Hugenholtz P."/>
            <person name="Kyrpides N.C."/>
            <person name="Klenk H.P."/>
            <person name="Chen F."/>
        </authorList>
    </citation>
    <scope>NUCLEOTIDE SEQUENCE [LARGE SCALE GENOMIC DNA]</scope>
    <source>
        <strain evidence="2">ATCC 33386 / NCTC 11300</strain>
    </source>
</reference>
<dbReference type="RefSeq" id="WP_012863279.1">
    <property type="nucleotide sequence ID" value="NC_013517.1"/>
</dbReference>
<reference evidence="2" key="1">
    <citation type="submission" date="2009-09" db="EMBL/GenBank/DDBJ databases">
        <title>The complete chromosome of Sebaldella termitidis ATCC 33386.</title>
        <authorList>
            <consortium name="US DOE Joint Genome Institute (JGI-PGF)"/>
            <person name="Lucas S."/>
            <person name="Copeland A."/>
            <person name="Lapidus A."/>
            <person name="Glavina del Rio T."/>
            <person name="Dalin E."/>
            <person name="Tice H."/>
            <person name="Bruce D."/>
            <person name="Goodwin L."/>
            <person name="Pitluck S."/>
            <person name="Kyrpides N."/>
            <person name="Mavromatis K."/>
            <person name="Ivanova N."/>
            <person name="Mikhailova N."/>
            <person name="Sims D."/>
            <person name="Meincke L."/>
            <person name="Brettin T."/>
            <person name="Detter J.C."/>
            <person name="Han C."/>
            <person name="Larimer F."/>
            <person name="Land M."/>
            <person name="Hauser L."/>
            <person name="Markowitz V."/>
            <person name="Cheng J.F."/>
            <person name="Hugenholtz P."/>
            <person name="Woyke T."/>
            <person name="Wu D."/>
            <person name="Eisen J.A."/>
        </authorList>
    </citation>
    <scope>NUCLEOTIDE SEQUENCE [LARGE SCALE GENOMIC DNA]</scope>
    <source>
        <strain evidence="2">ATCC 33386 / NCTC 11300</strain>
    </source>
</reference>
<protein>
    <recommendedName>
        <fullName evidence="3">Oxo-acid lyase</fullName>
    </recommendedName>
</protein>
<dbReference type="KEGG" id="str:Sterm_3865"/>
<sequence length="250" mass="27118">MLDTKIKFYKGRVALNVLAKDLANAKEIYEAAEGHVVVGLLSKNYDKIEDGVAEVKEYLKELGVVSVGLGAGDPSQFEKAALISCETDPGHVNQVFTGAGYAAGALRAKGHGRTYINVLMSPTGEPGKVKISTGELSEKEKAAIVDVDTAVAMLKDMRAHSVKFFPMGGLKSLEELKEVAKASERGNLELIEPTGGIDLENFEEILKVCVESSIPRIMPHIYGSIIDKETGLTRVEDIKKLYEIIKKLVK</sequence>
<proteinExistence type="predicted"/>
<dbReference type="NCBIfam" id="TIGR03581">
    <property type="entry name" value="EF_0839"/>
    <property type="match status" value="1"/>
</dbReference>
<dbReference type="InterPro" id="IPR013785">
    <property type="entry name" value="Aldolase_TIM"/>
</dbReference>
<dbReference type="Pfam" id="PF07071">
    <property type="entry name" value="KDGP_aldolase"/>
    <property type="match status" value="1"/>
</dbReference>
<evidence type="ECO:0000313" key="1">
    <source>
        <dbReference type="EMBL" id="ACZ10699.1"/>
    </source>
</evidence>
<evidence type="ECO:0008006" key="3">
    <source>
        <dbReference type="Google" id="ProtNLM"/>
    </source>
</evidence>
<dbReference type="AlphaFoldDB" id="D1AG73"/>
<organism evidence="1 2">
    <name type="scientific">Sebaldella termitidis (strain ATCC 33386 / NCTC 11300)</name>
    <dbReference type="NCBI Taxonomy" id="526218"/>
    <lineage>
        <taxon>Bacteria</taxon>
        <taxon>Fusobacteriati</taxon>
        <taxon>Fusobacteriota</taxon>
        <taxon>Fusobacteriia</taxon>
        <taxon>Fusobacteriales</taxon>
        <taxon>Leptotrichiaceae</taxon>
        <taxon>Sebaldella</taxon>
    </lineage>
</organism>
<name>D1AG73_SEBTE</name>
<accession>D1AG73</accession>
<dbReference type="NCBIfam" id="NF047796">
    <property type="entry name" value="DhDoxPGlucAldDagF"/>
    <property type="match status" value="1"/>
</dbReference>
<dbReference type="InterPro" id="IPR010763">
    <property type="entry name" value="DgaF"/>
</dbReference>